<dbReference type="GO" id="GO:0016491">
    <property type="term" value="F:oxidoreductase activity"/>
    <property type="evidence" value="ECO:0007669"/>
    <property type="project" value="InterPro"/>
</dbReference>
<dbReference type="CDD" id="cd02966">
    <property type="entry name" value="TlpA_like_family"/>
    <property type="match status" value="1"/>
</dbReference>
<dbReference type="Gene3D" id="3.40.30.10">
    <property type="entry name" value="Glutaredoxin"/>
    <property type="match status" value="1"/>
</dbReference>
<reference evidence="2 3" key="1">
    <citation type="journal article" date="2018" name="Environ. Microbiol.">
        <title>Isolation and genomic characterization of Novimethylophilus kurashikiensis gen. nov. sp. nov., a new lanthanide-dependent methylotrophic species of Methylophilaceae.</title>
        <authorList>
            <person name="Lv H."/>
            <person name="Sahin N."/>
            <person name="Tani A."/>
        </authorList>
    </citation>
    <scope>NUCLEOTIDE SEQUENCE [LARGE SCALE GENOMIC DNA]</scope>
    <source>
        <strain evidence="2 3">La2-4</strain>
    </source>
</reference>
<name>A0A2R5FC86_9PROT</name>
<feature type="domain" description="Thioredoxin" evidence="1">
    <location>
        <begin position="25"/>
        <end position="165"/>
    </location>
</feature>
<gene>
    <name evidence="2" type="ORF">NMK_3066</name>
</gene>
<dbReference type="InterPro" id="IPR050553">
    <property type="entry name" value="Thioredoxin_ResA/DsbE_sf"/>
</dbReference>
<keyword evidence="3" id="KW-1185">Reference proteome</keyword>
<evidence type="ECO:0000259" key="1">
    <source>
        <dbReference type="PROSITE" id="PS51352"/>
    </source>
</evidence>
<dbReference type="EMBL" id="BDOQ01000019">
    <property type="protein sequence ID" value="GBG15459.1"/>
    <property type="molecule type" value="Genomic_DNA"/>
</dbReference>
<dbReference type="PANTHER" id="PTHR42852">
    <property type="entry name" value="THIOL:DISULFIDE INTERCHANGE PROTEIN DSBE"/>
    <property type="match status" value="1"/>
</dbReference>
<dbReference type="PANTHER" id="PTHR42852:SF18">
    <property type="entry name" value="CHROMOSOME UNDETERMINED SCAFFOLD_47, WHOLE GENOME SHOTGUN SEQUENCE"/>
    <property type="match status" value="1"/>
</dbReference>
<dbReference type="SUPFAM" id="SSF52833">
    <property type="entry name" value="Thioredoxin-like"/>
    <property type="match status" value="1"/>
</dbReference>
<evidence type="ECO:0000313" key="3">
    <source>
        <dbReference type="Proteomes" id="UP000245081"/>
    </source>
</evidence>
<dbReference type="InterPro" id="IPR013766">
    <property type="entry name" value="Thioredoxin_domain"/>
</dbReference>
<organism evidence="2 3">
    <name type="scientific">Novimethylophilus kurashikiensis</name>
    <dbReference type="NCBI Taxonomy" id="1825523"/>
    <lineage>
        <taxon>Bacteria</taxon>
        <taxon>Pseudomonadati</taxon>
        <taxon>Pseudomonadota</taxon>
        <taxon>Betaproteobacteria</taxon>
        <taxon>Nitrosomonadales</taxon>
        <taxon>Methylophilaceae</taxon>
        <taxon>Novimethylophilus</taxon>
    </lineage>
</organism>
<comment type="caution">
    <text evidence="2">The sequence shown here is derived from an EMBL/GenBank/DDBJ whole genome shotgun (WGS) entry which is preliminary data.</text>
</comment>
<dbReference type="Proteomes" id="UP000245081">
    <property type="component" value="Unassembled WGS sequence"/>
</dbReference>
<dbReference type="PROSITE" id="PS51352">
    <property type="entry name" value="THIOREDOXIN_2"/>
    <property type="match status" value="1"/>
</dbReference>
<sequence length="168" mass="18361">MALNLKKIVFPLVLALLLGGLAFTLLSKDEAPPVAFTTITGQKIELQQLRGKMVLVNFWATSCPGCVQEMPKLSDTYKAYHDKGFEIVAVAMDYDPPDHVLHFADKNKLPFAVALDADGSLAKAFGDVQVTPTSYIIDQQGHIVQRVMGEVNFVTLKSLLDQKLKGSA</sequence>
<accession>A0A2R5FC86</accession>
<protein>
    <submittedName>
        <fullName evidence="2">Thioredoxin</fullName>
    </submittedName>
</protein>
<dbReference type="AlphaFoldDB" id="A0A2R5FC86"/>
<evidence type="ECO:0000313" key="2">
    <source>
        <dbReference type="EMBL" id="GBG15459.1"/>
    </source>
</evidence>
<dbReference type="InterPro" id="IPR036249">
    <property type="entry name" value="Thioredoxin-like_sf"/>
</dbReference>
<dbReference type="InterPro" id="IPR013740">
    <property type="entry name" value="Redoxin"/>
</dbReference>
<dbReference type="Pfam" id="PF08534">
    <property type="entry name" value="Redoxin"/>
    <property type="match status" value="1"/>
</dbReference>
<proteinExistence type="predicted"/>